<dbReference type="InterPro" id="IPR006680">
    <property type="entry name" value="Amidohydro-rel"/>
</dbReference>
<dbReference type="Gene3D" id="3.20.20.140">
    <property type="entry name" value="Metal-dependent hydrolases"/>
    <property type="match status" value="1"/>
</dbReference>
<evidence type="ECO:0000313" key="3">
    <source>
        <dbReference type="EMBL" id="MFC4299483.1"/>
    </source>
</evidence>
<dbReference type="PANTHER" id="PTHR43794:SF5">
    <property type="entry name" value="CHLOROHYDROLASE FAMILY PROTEIN"/>
    <property type="match status" value="1"/>
</dbReference>
<proteinExistence type="inferred from homology"/>
<organism evidence="3 4">
    <name type="scientific">Castellaniella hirudinis</name>
    <dbReference type="NCBI Taxonomy" id="1144617"/>
    <lineage>
        <taxon>Bacteria</taxon>
        <taxon>Pseudomonadati</taxon>
        <taxon>Pseudomonadota</taxon>
        <taxon>Betaproteobacteria</taxon>
        <taxon>Burkholderiales</taxon>
        <taxon>Alcaligenaceae</taxon>
        <taxon>Castellaniella</taxon>
    </lineage>
</organism>
<dbReference type="RefSeq" id="WP_376814014.1">
    <property type="nucleotide sequence ID" value="NZ_JBHSDY010000010.1"/>
</dbReference>
<comment type="similarity">
    <text evidence="1">Belongs to the metallo-dependent hydrolases superfamily. ATZ/TRZ family.</text>
</comment>
<protein>
    <submittedName>
        <fullName evidence="3">Chlorohydrolase family protein</fullName>
    </submittedName>
</protein>
<dbReference type="InterPro" id="IPR032466">
    <property type="entry name" value="Metal_Hydrolase"/>
</dbReference>
<dbReference type="PANTHER" id="PTHR43794">
    <property type="entry name" value="AMINOHYDROLASE SSNA-RELATED"/>
    <property type="match status" value="1"/>
</dbReference>
<sequence>MRTRVKAGWLIGHDGRSHEIIRDGELVYEDSEIIFVGRHFEGSVDVSIDAGGKLVGPGFIDSHVHAGHRAVHRLMSDCGRPEFLGQPFYELIPSLGKSSTGDPRRAVGRELDLQAQYTVVELLLSGITTFVEFGASAGMQAALADHVEKLGMRAYLGPGFESGKLGCDQDGRRAFEPHDDEGMSQLQEALQFIERHDGKAEGRIKGILVPREVDTCSVSLLKRANELAIERKLVLATHAAYNPWEVYETIARHGCTPIELLERIGMLRPGVILGHCNYCASEGRMHYPGGRDLEILAQSGACVSHCPVNLMRRGRMLDHWGKYRGLGIPIALGSDTYPRDMVALMRAASYMGKMASGDLFVAPAGEVYEAATTAGADVLGRRDLGRLAPGAKADFIVMGLSGTRHLRLTPVRDPIRALVECGMGDDVETVVIDGHVRMRERVIPGIDLPALQRDIQRDAEAVWEQVKDWDPLGRSAEARQPYSFPMR</sequence>
<gene>
    <name evidence="3" type="ORF">ACFO0J_15675</name>
</gene>
<dbReference type="Proteomes" id="UP001595756">
    <property type="component" value="Unassembled WGS sequence"/>
</dbReference>
<dbReference type="EMBL" id="JBHSDY010000010">
    <property type="protein sequence ID" value="MFC4299483.1"/>
    <property type="molecule type" value="Genomic_DNA"/>
</dbReference>
<dbReference type="InterPro" id="IPR050287">
    <property type="entry name" value="MTA/SAH_deaminase"/>
</dbReference>
<dbReference type="NCBIfam" id="NF004801">
    <property type="entry name" value="PRK06151.1"/>
    <property type="match status" value="1"/>
</dbReference>
<dbReference type="InterPro" id="IPR011059">
    <property type="entry name" value="Metal-dep_hydrolase_composite"/>
</dbReference>
<accession>A0ABV8S204</accession>
<evidence type="ECO:0000313" key="4">
    <source>
        <dbReference type="Proteomes" id="UP001595756"/>
    </source>
</evidence>
<evidence type="ECO:0000256" key="1">
    <source>
        <dbReference type="ARBA" id="ARBA00006745"/>
    </source>
</evidence>
<dbReference type="Pfam" id="PF01979">
    <property type="entry name" value="Amidohydro_1"/>
    <property type="match status" value="1"/>
</dbReference>
<feature type="domain" description="Amidohydrolase-related" evidence="2">
    <location>
        <begin position="55"/>
        <end position="436"/>
    </location>
</feature>
<reference evidence="4" key="1">
    <citation type="journal article" date="2019" name="Int. J. Syst. Evol. Microbiol.">
        <title>The Global Catalogue of Microorganisms (GCM) 10K type strain sequencing project: providing services to taxonomists for standard genome sequencing and annotation.</title>
        <authorList>
            <consortium name="The Broad Institute Genomics Platform"/>
            <consortium name="The Broad Institute Genome Sequencing Center for Infectious Disease"/>
            <person name="Wu L."/>
            <person name="Ma J."/>
        </authorList>
    </citation>
    <scope>NUCLEOTIDE SEQUENCE [LARGE SCALE GENOMIC DNA]</scope>
    <source>
        <strain evidence="4">CGMCC 1.19029</strain>
    </source>
</reference>
<dbReference type="Gene3D" id="2.30.40.10">
    <property type="entry name" value="Urease, subunit C, domain 1"/>
    <property type="match status" value="1"/>
</dbReference>
<dbReference type="SUPFAM" id="SSF51338">
    <property type="entry name" value="Composite domain of metallo-dependent hydrolases"/>
    <property type="match status" value="1"/>
</dbReference>
<evidence type="ECO:0000259" key="2">
    <source>
        <dbReference type="Pfam" id="PF01979"/>
    </source>
</evidence>
<comment type="caution">
    <text evidence="3">The sequence shown here is derived from an EMBL/GenBank/DDBJ whole genome shotgun (WGS) entry which is preliminary data.</text>
</comment>
<name>A0ABV8S204_9BURK</name>
<dbReference type="SUPFAM" id="SSF51556">
    <property type="entry name" value="Metallo-dependent hydrolases"/>
    <property type="match status" value="1"/>
</dbReference>
<keyword evidence="4" id="KW-1185">Reference proteome</keyword>